<name>A0A6V7R635_9BACL</name>
<dbReference type="CDD" id="cd00427">
    <property type="entry name" value="Ribosomal_L29_HIP"/>
    <property type="match status" value="1"/>
</dbReference>
<dbReference type="InterPro" id="IPR050063">
    <property type="entry name" value="Ribosomal_protein_uL29"/>
</dbReference>
<dbReference type="GO" id="GO:0006412">
    <property type="term" value="P:translation"/>
    <property type="evidence" value="ECO:0007669"/>
    <property type="project" value="UniProtKB-UniRule"/>
</dbReference>
<dbReference type="PANTHER" id="PTHR10916:SF0">
    <property type="entry name" value="LARGE RIBOSOMAL SUBUNIT PROTEIN UL29C"/>
    <property type="match status" value="1"/>
</dbReference>
<evidence type="ECO:0000313" key="6">
    <source>
        <dbReference type="EMBL" id="CAD2072488.1"/>
    </source>
</evidence>
<dbReference type="EMBL" id="CAJEWB010000005">
    <property type="protein sequence ID" value="CAD2072488.1"/>
    <property type="molecule type" value="Genomic_DNA"/>
</dbReference>
<sequence>MKAKEIRDLTTSEIETNIKELKEELFNLRFQLATGQLENTARIKEVRKTIARMKTTIREREIEEAKANQ</sequence>
<dbReference type="Gene3D" id="1.10.287.310">
    <property type="match status" value="1"/>
</dbReference>
<evidence type="ECO:0000256" key="4">
    <source>
        <dbReference type="ARBA" id="ARBA00035204"/>
    </source>
</evidence>
<comment type="caution">
    <text evidence="6">The sequence shown here is derived from an EMBL/GenBank/DDBJ whole genome shotgun (WGS) entry which is preliminary data.</text>
</comment>
<keyword evidence="7" id="KW-1185">Reference proteome</keyword>
<evidence type="ECO:0000256" key="5">
    <source>
        <dbReference type="HAMAP-Rule" id="MF_00374"/>
    </source>
</evidence>
<keyword evidence="3 5" id="KW-0687">Ribonucleoprotein</keyword>
<dbReference type="Proteomes" id="UP000588186">
    <property type="component" value="Unassembled WGS sequence"/>
</dbReference>
<dbReference type="HAMAP" id="MF_00374">
    <property type="entry name" value="Ribosomal_uL29"/>
    <property type="match status" value="1"/>
</dbReference>
<protein>
    <recommendedName>
        <fullName evidence="4 5">Large ribosomal subunit protein uL29</fullName>
    </recommendedName>
</protein>
<organism evidence="6 7">
    <name type="scientific">Phocicoccus pinnipedialis</name>
    <dbReference type="NCBI Taxonomy" id="110845"/>
    <lineage>
        <taxon>Bacteria</taxon>
        <taxon>Bacillati</taxon>
        <taxon>Bacillota</taxon>
        <taxon>Bacilli</taxon>
        <taxon>Bacillales</taxon>
        <taxon>Salinicoccaceae</taxon>
        <taxon>Phocicoccus</taxon>
    </lineage>
</organism>
<comment type="similarity">
    <text evidence="1 5">Belongs to the universal ribosomal protein uL29 family.</text>
</comment>
<proteinExistence type="inferred from homology"/>
<dbReference type="AlphaFoldDB" id="A0A6V7R635"/>
<dbReference type="PROSITE" id="PS00579">
    <property type="entry name" value="RIBOSOMAL_L29"/>
    <property type="match status" value="1"/>
</dbReference>
<evidence type="ECO:0000313" key="7">
    <source>
        <dbReference type="Proteomes" id="UP000588186"/>
    </source>
</evidence>
<evidence type="ECO:0000256" key="2">
    <source>
        <dbReference type="ARBA" id="ARBA00022980"/>
    </source>
</evidence>
<dbReference type="SUPFAM" id="SSF46561">
    <property type="entry name" value="Ribosomal protein L29 (L29p)"/>
    <property type="match status" value="1"/>
</dbReference>
<keyword evidence="2 5" id="KW-0689">Ribosomal protein</keyword>
<dbReference type="InterPro" id="IPR036049">
    <property type="entry name" value="Ribosomal_uL29_sf"/>
</dbReference>
<accession>A0A6V7R635</accession>
<dbReference type="GO" id="GO:0022625">
    <property type="term" value="C:cytosolic large ribosomal subunit"/>
    <property type="evidence" value="ECO:0007669"/>
    <property type="project" value="TreeGrafter"/>
</dbReference>
<dbReference type="PANTHER" id="PTHR10916">
    <property type="entry name" value="60S RIBOSOMAL PROTEIN L35/50S RIBOSOMAL PROTEIN L29"/>
    <property type="match status" value="1"/>
</dbReference>
<evidence type="ECO:0000256" key="1">
    <source>
        <dbReference type="ARBA" id="ARBA00009254"/>
    </source>
</evidence>
<dbReference type="RefSeq" id="WP_186076627.1">
    <property type="nucleotide sequence ID" value="NZ_CAJEWB010000005.1"/>
</dbReference>
<dbReference type="Pfam" id="PF00831">
    <property type="entry name" value="Ribosomal_L29"/>
    <property type="match status" value="1"/>
</dbReference>
<dbReference type="NCBIfam" id="TIGR00012">
    <property type="entry name" value="L29"/>
    <property type="match status" value="1"/>
</dbReference>
<dbReference type="FunFam" id="1.10.287.310:FF:000001">
    <property type="entry name" value="50S ribosomal protein L29"/>
    <property type="match status" value="1"/>
</dbReference>
<dbReference type="InterPro" id="IPR001854">
    <property type="entry name" value="Ribosomal_uL29"/>
</dbReference>
<dbReference type="GO" id="GO:0003735">
    <property type="term" value="F:structural constituent of ribosome"/>
    <property type="evidence" value="ECO:0007669"/>
    <property type="project" value="InterPro"/>
</dbReference>
<evidence type="ECO:0000256" key="3">
    <source>
        <dbReference type="ARBA" id="ARBA00023274"/>
    </source>
</evidence>
<dbReference type="InterPro" id="IPR018254">
    <property type="entry name" value="Ribosomal_uL29_CS"/>
</dbReference>
<gene>
    <name evidence="5 6" type="primary">rpmC</name>
    <name evidence="6" type="ORF">JEOPIN946_00541</name>
</gene>
<reference evidence="6 7" key="1">
    <citation type="submission" date="2020-07" db="EMBL/GenBank/DDBJ databases">
        <authorList>
            <person name="Criscuolo A."/>
        </authorList>
    </citation>
    <scope>NUCLEOTIDE SEQUENCE [LARGE SCALE GENOMIC DNA]</scope>
    <source>
        <strain evidence="6">CIP107946</strain>
    </source>
</reference>